<dbReference type="RefSeq" id="WP_073605110.1">
    <property type="nucleotide sequence ID" value="NZ_FQXZ01000039.1"/>
</dbReference>
<dbReference type="Proteomes" id="UP000184608">
    <property type="component" value="Unassembled WGS sequence"/>
</dbReference>
<accession>A0A1M6A7Q9</accession>
<keyword evidence="2" id="KW-1185">Reference proteome</keyword>
<evidence type="ECO:0000313" key="2">
    <source>
        <dbReference type="Proteomes" id="UP000184608"/>
    </source>
</evidence>
<proteinExistence type="predicted"/>
<reference evidence="1 2" key="1">
    <citation type="submission" date="2016-11" db="EMBL/GenBank/DDBJ databases">
        <authorList>
            <person name="Jaros S."/>
            <person name="Januszkiewicz K."/>
            <person name="Wedrychowicz H."/>
        </authorList>
    </citation>
    <scope>NUCLEOTIDE SEQUENCE [LARGE SCALE GENOMIC DNA]</scope>
    <source>
        <strain evidence="1 2">CECT 7868</strain>
    </source>
</reference>
<organism evidence="1 2">
    <name type="scientific">Vibrio aerogenes CECT 7868</name>
    <dbReference type="NCBI Taxonomy" id="1216006"/>
    <lineage>
        <taxon>Bacteria</taxon>
        <taxon>Pseudomonadati</taxon>
        <taxon>Pseudomonadota</taxon>
        <taxon>Gammaproteobacteria</taxon>
        <taxon>Vibrionales</taxon>
        <taxon>Vibrionaceae</taxon>
        <taxon>Vibrio</taxon>
    </lineage>
</organism>
<protein>
    <submittedName>
        <fullName evidence="1">Uncharacterized protein</fullName>
    </submittedName>
</protein>
<dbReference type="EMBL" id="FQXZ01000039">
    <property type="protein sequence ID" value="SHI32487.1"/>
    <property type="molecule type" value="Genomic_DNA"/>
</dbReference>
<name>A0A1M6A7Q9_9VIBR</name>
<evidence type="ECO:0000313" key="1">
    <source>
        <dbReference type="EMBL" id="SHI32487.1"/>
    </source>
</evidence>
<dbReference type="AlphaFoldDB" id="A0A1M6A7Q9"/>
<dbReference type="STRING" id="1216006.VA7868_03503"/>
<sequence>MSIHGQENALFDEWRGSRKGFVSDGLVSEYDYLNSDIKICIVLKEVNDPDGGGWDLRKFLADGARTQTWNNVVRWVTGIRSPEREIPWKEFDVVSQEDRKYSLKSICAMNLKKSPGTHTADYASLNKVAYEDRSYIKKQYALYDPDITICGGTGELFKDVAGFNNSEWKRTIRGVWWFERAPMKYVIAFCHPEARVDNSLIVYGLIDAIREIYS</sequence>
<gene>
    <name evidence="1" type="ORF">VA7868_03503</name>
</gene>